<dbReference type="PROSITE" id="PS50966">
    <property type="entry name" value="ZF_SWIM"/>
    <property type="match status" value="1"/>
</dbReference>
<dbReference type="InterPro" id="IPR011335">
    <property type="entry name" value="Restrct_endonuc-II-like"/>
</dbReference>
<keyword evidence="1" id="KW-0862">Zinc</keyword>
<name>A0A9D4MQR9_DREPO</name>
<gene>
    <name evidence="3" type="ORF">DPMN_004683</name>
</gene>
<proteinExistence type="predicted"/>
<protein>
    <recommendedName>
        <fullName evidence="2">SWIM-type domain-containing protein</fullName>
    </recommendedName>
</protein>
<comment type="caution">
    <text evidence="3">The sequence shown here is derived from an EMBL/GenBank/DDBJ whole genome shotgun (WGS) entry which is preliminary data.</text>
</comment>
<keyword evidence="1" id="KW-0479">Metal-binding</keyword>
<dbReference type="SUPFAM" id="SSF52980">
    <property type="entry name" value="Restriction endonuclease-like"/>
    <property type="match status" value="1"/>
</dbReference>
<dbReference type="PANTHER" id="PTHR47526:SF3">
    <property type="entry name" value="PHD-TYPE DOMAIN-CONTAINING PROTEIN"/>
    <property type="match status" value="1"/>
</dbReference>
<dbReference type="InterPro" id="IPR011604">
    <property type="entry name" value="PDDEXK-like_dom_sf"/>
</dbReference>
<dbReference type="EMBL" id="JAIWYP010000001">
    <property type="protein sequence ID" value="KAH3880761.1"/>
    <property type="molecule type" value="Genomic_DNA"/>
</dbReference>
<reference evidence="3" key="2">
    <citation type="submission" date="2020-11" db="EMBL/GenBank/DDBJ databases">
        <authorList>
            <person name="McCartney M.A."/>
            <person name="Auch B."/>
            <person name="Kono T."/>
            <person name="Mallez S."/>
            <person name="Becker A."/>
            <person name="Gohl D.M."/>
            <person name="Silverstein K.A.T."/>
            <person name="Koren S."/>
            <person name="Bechman K.B."/>
            <person name="Herman A."/>
            <person name="Abrahante J.E."/>
            <person name="Garbe J."/>
        </authorList>
    </citation>
    <scope>NUCLEOTIDE SEQUENCE</scope>
    <source>
        <strain evidence="3">Duluth1</strain>
        <tissue evidence="3">Whole animal</tissue>
    </source>
</reference>
<keyword evidence="1" id="KW-0863">Zinc-finger</keyword>
<feature type="domain" description="SWIM-type" evidence="2">
    <location>
        <begin position="96"/>
        <end position="135"/>
    </location>
</feature>
<dbReference type="InterPro" id="IPR007527">
    <property type="entry name" value="Znf_SWIM"/>
</dbReference>
<evidence type="ECO:0000259" key="2">
    <source>
        <dbReference type="PROSITE" id="PS50966"/>
    </source>
</evidence>
<organism evidence="3 4">
    <name type="scientific">Dreissena polymorpha</name>
    <name type="common">Zebra mussel</name>
    <name type="synonym">Mytilus polymorpha</name>
    <dbReference type="NCBI Taxonomy" id="45954"/>
    <lineage>
        <taxon>Eukaryota</taxon>
        <taxon>Metazoa</taxon>
        <taxon>Spiralia</taxon>
        <taxon>Lophotrochozoa</taxon>
        <taxon>Mollusca</taxon>
        <taxon>Bivalvia</taxon>
        <taxon>Autobranchia</taxon>
        <taxon>Heteroconchia</taxon>
        <taxon>Euheterodonta</taxon>
        <taxon>Imparidentia</taxon>
        <taxon>Neoheterodontei</taxon>
        <taxon>Myida</taxon>
        <taxon>Dreissenoidea</taxon>
        <taxon>Dreissenidae</taxon>
        <taxon>Dreissena</taxon>
    </lineage>
</organism>
<dbReference type="GO" id="GO:0006281">
    <property type="term" value="P:DNA repair"/>
    <property type="evidence" value="ECO:0007669"/>
    <property type="project" value="UniProtKB-ARBA"/>
</dbReference>
<dbReference type="AlphaFoldDB" id="A0A9D4MQR9"/>
<keyword evidence="4" id="KW-1185">Reference proteome</keyword>
<reference evidence="3" key="1">
    <citation type="journal article" date="2019" name="bioRxiv">
        <title>The Genome of the Zebra Mussel, Dreissena polymorpha: A Resource for Invasive Species Research.</title>
        <authorList>
            <person name="McCartney M.A."/>
            <person name="Auch B."/>
            <person name="Kono T."/>
            <person name="Mallez S."/>
            <person name="Zhang Y."/>
            <person name="Obille A."/>
            <person name="Becker A."/>
            <person name="Abrahante J.E."/>
            <person name="Garbe J."/>
            <person name="Badalamenti J.P."/>
            <person name="Herman A."/>
            <person name="Mangelson H."/>
            <person name="Liachko I."/>
            <person name="Sullivan S."/>
            <person name="Sone E.D."/>
            <person name="Koren S."/>
            <person name="Silverstein K.A.T."/>
            <person name="Beckman K.B."/>
            <person name="Gohl D.M."/>
        </authorList>
    </citation>
    <scope>NUCLEOTIDE SEQUENCE</scope>
    <source>
        <strain evidence="3">Duluth1</strain>
        <tissue evidence="3">Whole animal</tissue>
    </source>
</reference>
<dbReference type="Pfam" id="PF09588">
    <property type="entry name" value="YqaJ"/>
    <property type="match status" value="1"/>
</dbReference>
<evidence type="ECO:0000313" key="3">
    <source>
        <dbReference type="EMBL" id="KAH3880761.1"/>
    </source>
</evidence>
<dbReference type="InterPro" id="IPR019080">
    <property type="entry name" value="YqaJ_viral_recombinase"/>
</dbReference>
<dbReference type="Proteomes" id="UP000828390">
    <property type="component" value="Unassembled WGS sequence"/>
</dbReference>
<dbReference type="Gene3D" id="3.90.320.10">
    <property type="match status" value="1"/>
</dbReference>
<dbReference type="CDD" id="cd22343">
    <property type="entry name" value="PDDEXK_lambda_exonuclease-like"/>
    <property type="match status" value="1"/>
</dbReference>
<accession>A0A9D4MQR9</accession>
<sequence>MEDNVFDQELFSALEWTDNLNGVPDFDIEKLKHYLIQSREKSFDKGSVRAYKSLKAFKYFEEGFVQRLRHAETFVANTKVYTIHAKVLASYQGKAYQTYVALEKETGIPIGGSCACVAGRGEACSHIAAILFAVEDFIAKGLNQSTDRPTCTDRLCAWNAPSKQNVEPETIHNIRIASSWKQLKDHVTFDGSGFDPRQAGDRQVDLVRKNELVQALKRSNSKCNFLKYQTVSDNASCKTVPSRRELSMDDYTVNIFPPSVMDISVKCEEAKQEFFSLKPDQIRQLERMTIGQSDSERWKKARKYRLTASNFHKVFKMKATTNPKVTLDTLLYKNVRQTPAMAFGIAKEEEAAQRYTSETGIQLTKRGLVVDSKHQYLGASVDRLSKDCCRIVEIKNPQSSWKLSRDSAVKKLKCLKFNENNEVELNINHEYYTQVQGQMGILGIKKCDFVLCTELDIFIVEVPFDPCFWERCKKKLIDFYENIVLPEILYPRVKFGLDPFRYEFAL</sequence>
<dbReference type="GO" id="GO:0008270">
    <property type="term" value="F:zinc ion binding"/>
    <property type="evidence" value="ECO:0007669"/>
    <property type="project" value="UniProtKB-KW"/>
</dbReference>
<evidence type="ECO:0000313" key="4">
    <source>
        <dbReference type="Proteomes" id="UP000828390"/>
    </source>
</evidence>
<evidence type="ECO:0000256" key="1">
    <source>
        <dbReference type="PROSITE-ProRule" id="PRU00325"/>
    </source>
</evidence>
<dbReference type="PANTHER" id="PTHR47526">
    <property type="entry name" value="ATP-DEPENDENT DNA HELICASE"/>
    <property type="match status" value="1"/>
</dbReference>